<feature type="transmembrane region" description="Helical" evidence="1">
    <location>
        <begin position="221"/>
        <end position="241"/>
    </location>
</feature>
<sequence>MNEEQRHALNSRYAADLTELPDGRWQASFPDFPGPTITRPSREDLETALPERLRDRITRLIVDREALPTATSPAEHAILVQPAFPGWVEEPSEKYADFTKAEFDRVLASARLAEDRARQNGTYALAALPVLTFLRPATPDRLSFILYGLCLFTILALLVLTALAVSNRRLRVGLEPEALLRNREFVYDGFLSYREYLHRVQGIWINAITSLRAVRDTRFRLVGLQQAGLIFLALMVSVVIIRSLT</sequence>
<dbReference type="AlphaFoldDB" id="A0AAJ5K655"/>
<accession>A0AAJ5K655</accession>
<protein>
    <submittedName>
        <fullName evidence="2">RNase H-like HicB family nuclease</fullName>
    </submittedName>
</protein>
<dbReference type="RefSeq" id="WP_129117888.1">
    <property type="nucleotide sequence ID" value="NZ_BSUI01000013.1"/>
</dbReference>
<keyword evidence="1" id="KW-0472">Membrane</keyword>
<proteinExistence type="predicted"/>
<comment type="caution">
    <text evidence="3">The sequence shown here is derived from an EMBL/GenBank/DDBJ whole genome shotgun (WGS) entry which is preliminary data.</text>
</comment>
<keyword evidence="1" id="KW-1133">Transmembrane helix</keyword>
<gene>
    <name evidence="3" type="ORF">FCS05_06030</name>
    <name evidence="2" type="ORF">HNQ10_001484</name>
</gene>
<name>A0AAJ5K655_9DEIO</name>
<dbReference type="EMBL" id="JACHFV010000004">
    <property type="protein sequence ID" value="MBB5294670.1"/>
    <property type="molecule type" value="Genomic_DNA"/>
</dbReference>
<evidence type="ECO:0000313" key="4">
    <source>
        <dbReference type="Proteomes" id="UP000308000"/>
    </source>
</evidence>
<dbReference type="Proteomes" id="UP000536909">
    <property type="component" value="Unassembled WGS sequence"/>
</dbReference>
<evidence type="ECO:0000256" key="1">
    <source>
        <dbReference type="SAM" id="Phobius"/>
    </source>
</evidence>
<evidence type="ECO:0000313" key="2">
    <source>
        <dbReference type="EMBL" id="MBB5294670.1"/>
    </source>
</evidence>
<evidence type="ECO:0000313" key="3">
    <source>
        <dbReference type="EMBL" id="TLK30086.1"/>
    </source>
</evidence>
<dbReference type="Proteomes" id="UP000308000">
    <property type="component" value="Unassembled WGS sequence"/>
</dbReference>
<keyword evidence="5" id="KW-1185">Reference proteome</keyword>
<reference evidence="3 4" key="1">
    <citation type="submission" date="2019-04" db="EMBL/GenBank/DDBJ databases">
        <title>Deinococcus metalilatus MA1002 mutant No.5.</title>
        <authorList>
            <person name="Park W."/>
            <person name="Park C."/>
        </authorList>
    </citation>
    <scope>NUCLEOTIDE SEQUENCE [LARGE SCALE GENOMIC DNA]</scope>
    <source>
        <strain evidence="3 4">MA1002-m5</strain>
    </source>
</reference>
<evidence type="ECO:0000313" key="5">
    <source>
        <dbReference type="Proteomes" id="UP000536909"/>
    </source>
</evidence>
<organism evidence="3 4">
    <name type="scientific">Deinococcus metallilatus</name>
    <dbReference type="NCBI Taxonomy" id="1211322"/>
    <lineage>
        <taxon>Bacteria</taxon>
        <taxon>Thermotogati</taxon>
        <taxon>Deinococcota</taxon>
        <taxon>Deinococci</taxon>
        <taxon>Deinococcales</taxon>
        <taxon>Deinococcaceae</taxon>
        <taxon>Deinococcus</taxon>
    </lineage>
</organism>
<feature type="transmembrane region" description="Helical" evidence="1">
    <location>
        <begin position="144"/>
        <end position="165"/>
    </location>
</feature>
<reference evidence="2 5" key="2">
    <citation type="submission" date="2020-08" db="EMBL/GenBank/DDBJ databases">
        <title>Genomic Encyclopedia of Type Strains, Phase IV (KMG-IV): sequencing the most valuable type-strain genomes for metagenomic binning, comparative biology and taxonomic classification.</title>
        <authorList>
            <person name="Goeker M."/>
        </authorList>
    </citation>
    <scope>NUCLEOTIDE SEQUENCE [LARGE SCALE GENOMIC DNA]</scope>
    <source>
        <strain evidence="2 5">DSM 105434</strain>
    </source>
</reference>
<keyword evidence="1" id="KW-0812">Transmembrane</keyword>
<dbReference type="EMBL" id="VBRC01000003">
    <property type="protein sequence ID" value="TLK30086.1"/>
    <property type="molecule type" value="Genomic_DNA"/>
</dbReference>